<protein>
    <recommendedName>
        <fullName evidence="5">Major facilitator superfamily (MFS) profile domain-containing protein</fullName>
    </recommendedName>
</protein>
<evidence type="ECO:0000256" key="2">
    <source>
        <dbReference type="SAM" id="Phobius"/>
    </source>
</evidence>
<evidence type="ECO:0000313" key="3">
    <source>
        <dbReference type="EMBL" id="EXJ70522.1"/>
    </source>
</evidence>
<feature type="transmembrane region" description="Helical" evidence="2">
    <location>
        <begin position="106"/>
        <end position="129"/>
    </location>
</feature>
<feature type="region of interest" description="Disordered" evidence="1">
    <location>
        <begin position="1"/>
        <end position="56"/>
    </location>
</feature>
<sequence length="183" mass="18756">MATATDVDLHTVLSTTQQSPPDTHAHSNEASTSTSLTPVSVEPDLGSEEEAPVNAAGSIPEGGYGWTIVSICALLTFWFNGISGSWGVVQAALLRSQLTDTPTSTISFVGTLGLACVVAFGLFGIRLYFMARLGLASGLVKFGGGSGATVLAVAIDAPINRVGIPWTYRILGLCSLATSGPAV</sequence>
<comment type="caution">
    <text evidence="3">The sequence shown here is derived from an EMBL/GenBank/DDBJ whole genome shotgun (WGS) entry which is preliminary data.</text>
</comment>
<feature type="compositionally biased region" description="Polar residues" evidence="1">
    <location>
        <begin position="28"/>
        <end position="38"/>
    </location>
</feature>
<dbReference type="AlphaFoldDB" id="W9WQQ0"/>
<feature type="transmembrane region" description="Helical" evidence="2">
    <location>
        <begin position="64"/>
        <end position="86"/>
    </location>
</feature>
<dbReference type="RefSeq" id="XP_007745374.1">
    <property type="nucleotide sequence ID" value="XM_007747184.1"/>
</dbReference>
<organism evidence="3 4">
    <name type="scientific">Cladophialophora psammophila CBS 110553</name>
    <dbReference type="NCBI Taxonomy" id="1182543"/>
    <lineage>
        <taxon>Eukaryota</taxon>
        <taxon>Fungi</taxon>
        <taxon>Dikarya</taxon>
        <taxon>Ascomycota</taxon>
        <taxon>Pezizomycotina</taxon>
        <taxon>Eurotiomycetes</taxon>
        <taxon>Chaetothyriomycetidae</taxon>
        <taxon>Chaetothyriales</taxon>
        <taxon>Herpotrichiellaceae</taxon>
        <taxon>Cladophialophora</taxon>
    </lineage>
</organism>
<name>W9WQQ0_9EURO</name>
<dbReference type="eggNOG" id="KOG2504">
    <property type="taxonomic scope" value="Eukaryota"/>
</dbReference>
<proteinExistence type="predicted"/>
<keyword evidence="2" id="KW-0472">Membrane</keyword>
<reference evidence="3 4" key="1">
    <citation type="submission" date="2013-03" db="EMBL/GenBank/DDBJ databases">
        <title>The Genome Sequence of Cladophialophora psammophila CBS 110553.</title>
        <authorList>
            <consortium name="The Broad Institute Genomics Platform"/>
            <person name="Cuomo C."/>
            <person name="de Hoog S."/>
            <person name="Gorbushina A."/>
            <person name="Walker B."/>
            <person name="Young S.K."/>
            <person name="Zeng Q."/>
            <person name="Gargeya S."/>
            <person name="Fitzgerald M."/>
            <person name="Haas B."/>
            <person name="Abouelleil A."/>
            <person name="Allen A.W."/>
            <person name="Alvarado L."/>
            <person name="Arachchi H.M."/>
            <person name="Berlin A.M."/>
            <person name="Chapman S.B."/>
            <person name="Gainer-Dewar J."/>
            <person name="Goldberg J."/>
            <person name="Griggs A."/>
            <person name="Gujja S."/>
            <person name="Hansen M."/>
            <person name="Howarth C."/>
            <person name="Imamovic A."/>
            <person name="Ireland A."/>
            <person name="Larimer J."/>
            <person name="McCowan C."/>
            <person name="Murphy C."/>
            <person name="Pearson M."/>
            <person name="Poon T.W."/>
            <person name="Priest M."/>
            <person name="Roberts A."/>
            <person name="Saif S."/>
            <person name="Shea T."/>
            <person name="Sisk P."/>
            <person name="Sykes S."/>
            <person name="Wortman J."/>
            <person name="Nusbaum C."/>
            <person name="Birren B."/>
        </authorList>
    </citation>
    <scope>NUCLEOTIDE SEQUENCE [LARGE SCALE GENOMIC DNA]</scope>
    <source>
        <strain evidence="3 4">CBS 110553</strain>
    </source>
</reference>
<dbReference type="OrthoDB" id="6499973at2759"/>
<dbReference type="EMBL" id="AMGX01000009">
    <property type="protein sequence ID" value="EXJ70522.1"/>
    <property type="molecule type" value="Genomic_DNA"/>
</dbReference>
<accession>W9WQQ0</accession>
<dbReference type="Proteomes" id="UP000019471">
    <property type="component" value="Unassembled WGS sequence"/>
</dbReference>
<dbReference type="GeneID" id="19191301"/>
<evidence type="ECO:0000256" key="1">
    <source>
        <dbReference type="SAM" id="MobiDB-lite"/>
    </source>
</evidence>
<evidence type="ECO:0000313" key="4">
    <source>
        <dbReference type="Proteomes" id="UP000019471"/>
    </source>
</evidence>
<evidence type="ECO:0008006" key="5">
    <source>
        <dbReference type="Google" id="ProtNLM"/>
    </source>
</evidence>
<feature type="compositionally biased region" description="Polar residues" evidence="1">
    <location>
        <begin position="12"/>
        <end position="21"/>
    </location>
</feature>
<dbReference type="HOGENOM" id="CLU_1475036_0_0_1"/>
<keyword evidence="4" id="KW-1185">Reference proteome</keyword>
<keyword evidence="2" id="KW-1133">Transmembrane helix</keyword>
<gene>
    <name evidence="3" type="ORF">A1O5_06592</name>
</gene>
<keyword evidence="2" id="KW-0812">Transmembrane</keyword>